<evidence type="ECO:0000313" key="1">
    <source>
        <dbReference type="EMBL" id="MBC2602071.1"/>
    </source>
</evidence>
<evidence type="ECO:0000313" key="2">
    <source>
        <dbReference type="Proteomes" id="UP000525652"/>
    </source>
</evidence>
<organism evidence="1 2">
    <name type="scientific">Puniceicoccus vermicola</name>
    <dbReference type="NCBI Taxonomy" id="388746"/>
    <lineage>
        <taxon>Bacteria</taxon>
        <taxon>Pseudomonadati</taxon>
        <taxon>Verrucomicrobiota</taxon>
        <taxon>Opitutia</taxon>
        <taxon>Puniceicoccales</taxon>
        <taxon>Puniceicoccaceae</taxon>
        <taxon>Puniceicoccus</taxon>
    </lineage>
</organism>
<dbReference type="AlphaFoldDB" id="A0A7X1AY11"/>
<accession>A0A7X1AY11</accession>
<proteinExistence type="predicted"/>
<dbReference type="EMBL" id="JACHVA010000082">
    <property type="protein sequence ID" value="MBC2602071.1"/>
    <property type="molecule type" value="Genomic_DNA"/>
</dbReference>
<reference evidence="1 2" key="1">
    <citation type="submission" date="2020-07" db="EMBL/GenBank/DDBJ databases">
        <authorList>
            <person name="Feng X."/>
        </authorList>
    </citation>
    <scope>NUCLEOTIDE SEQUENCE [LARGE SCALE GENOMIC DNA]</scope>
    <source>
        <strain evidence="1 2">JCM14086</strain>
    </source>
</reference>
<comment type="caution">
    <text evidence="1">The sequence shown here is derived from an EMBL/GenBank/DDBJ whole genome shotgun (WGS) entry which is preliminary data.</text>
</comment>
<protein>
    <submittedName>
        <fullName evidence="1">Uncharacterized protein</fullName>
    </submittedName>
</protein>
<keyword evidence="2" id="KW-1185">Reference proteome</keyword>
<sequence length="114" mass="13661">MNPIYSSEISKEEKKYGFKKIQIESDYDNIFGEKDTEYVAVVKLSESDYLFKLSDNQGYKHKRWGRRESFPDKEPCWHPMGEEIYPHFDIKEGEKILFTCKFENIIGEEYTEKI</sequence>
<dbReference type="Proteomes" id="UP000525652">
    <property type="component" value="Unassembled WGS sequence"/>
</dbReference>
<name>A0A7X1AY11_9BACT</name>
<gene>
    <name evidence="1" type="ORF">H5P30_09815</name>
</gene>
<dbReference type="RefSeq" id="WP_185692771.1">
    <property type="nucleotide sequence ID" value="NZ_JACHVA010000082.1"/>
</dbReference>